<proteinExistence type="predicted"/>
<dbReference type="Proteomes" id="UP000594262">
    <property type="component" value="Unplaced"/>
</dbReference>
<protein>
    <recommendedName>
        <fullName evidence="2">Reverse transcriptase domain-containing protein</fullName>
    </recommendedName>
</protein>
<reference evidence="3" key="1">
    <citation type="submission" date="2021-01" db="UniProtKB">
        <authorList>
            <consortium name="EnsemblMetazoa"/>
        </authorList>
    </citation>
    <scope>IDENTIFICATION</scope>
</reference>
<dbReference type="InterPro" id="IPR036691">
    <property type="entry name" value="Endo/exonu/phosph_ase_sf"/>
</dbReference>
<dbReference type="OrthoDB" id="425681at2759"/>
<dbReference type="InterPro" id="IPR043502">
    <property type="entry name" value="DNA/RNA_pol_sf"/>
</dbReference>
<sequence>MTSTPTDTTTNTSTVKTTEPTETHPMIKIITEMTFMTEMIGVGSEHNLNIVALNCNGYKTNYLYINNKLSKFYDIIHLSETWLTNSESHLIINSYKTDFHIINQPASRHQFGRPFGGTCLLLRKTIFENFSTIIQEDYATIVKVIYKNNVLLIGGVYLQSLNSQSSQSRCIDTYNSQLASITGIIRQFSDTADPLLFGDFQCCPDQPTTSRTAQSNALSSHLSKFIFDNNLLPVDITNGVGPTYTYHHLSLPNSSYIDHILVPQSLSSTVLHTSVLLPDATNTGDHLPVDATINIPSCPHHNVINDPHPEEPESVPSFMWKNSKFTKDYRSRVSELIETTSKTDTESMIHELHNIMRTSARDCYTSENQTQYNFTPKSWWNEELQNAHKNLKCMFNIWRENGFPKSNLDVSYNRYLFARKIFRKLVKRSKHQETINHYIKVDKLKKIKPSSYWKQINFLKKGPRKLYTINNKTNGSDITTDFHDHFDTLLNTPRVTGIDNSETNIKLKELLTSLQESFQDESFYITKTEVSNALKHLNGGKSRDPFQITAEHYLYAQSESLINYLTKLLNNILTSKDIPDILSTSIIIPLLKSQKKPLNDANSYRGISILPIITKLLELVILERCPTLRNHIESQFGFTSGASTLHAELVMQDIIRYFNRQNSPVYVCSLDGEKAFDSCNWLTLFNKLCQKDIPSQIVSFLIQLYLKGTASVRYGSTTSDYFSLTQGVRQGAILSPYFYNIYTEDLISSVKALNIGTTLPGDLQTCIIVYADDIVLLSASLKHLQTLVTHCENFGREHGIKFNNSKSKTQFVISGTSNLPSPSLVLNNNAITPQETLSHLGFQWAKKRNELCLQNHKSSRIAELWSVTSSLIASGVRHCHPDTIVSLFNTLIIPKLMYGLELVDLSKSELDSINAQARSCLKQPQVPVQCF</sequence>
<dbReference type="Pfam" id="PF00078">
    <property type="entry name" value="RVT_1"/>
    <property type="match status" value="1"/>
</dbReference>
<evidence type="ECO:0000313" key="3">
    <source>
        <dbReference type="EnsemblMetazoa" id="CLYHEMP007695.1"/>
    </source>
</evidence>
<dbReference type="AlphaFoldDB" id="A0A7M5VBJ8"/>
<dbReference type="SUPFAM" id="SSF56219">
    <property type="entry name" value="DNase I-like"/>
    <property type="match status" value="1"/>
</dbReference>
<keyword evidence="4" id="KW-1185">Reference proteome</keyword>
<evidence type="ECO:0000259" key="2">
    <source>
        <dbReference type="PROSITE" id="PS50878"/>
    </source>
</evidence>
<dbReference type="CDD" id="cd01650">
    <property type="entry name" value="RT_nLTR_like"/>
    <property type="match status" value="1"/>
</dbReference>
<evidence type="ECO:0000256" key="1">
    <source>
        <dbReference type="SAM" id="MobiDB-lite"/>
    </source>
</evidence>
<name>A0A7M5VBJ8_9CNID</name>
<feature type="region of interest" description="Disordered" evidence="1">
    <location>
        <begin position="1"/>
        <end position="23"/>
    </location>
</feature>
<dbReference type="Gene3D" id="3.60.10.10">
    <property type="entry name" value="Endonuclease/exonuclease/phosphatase"/>
    <property type="match status" value="1"/>
</dbReference>
<feature type="domain" description="Reverse transcriptase" evidence="2">
    <location>
        <begin position="571"/>
        <end position="844"/>
    </location>
</feature>
<dbReference type="InterPro" id="IPR000477">
    <property type="entry name" value="RT_dom"/>
</dbReference>
<dbReference type="PROSITE" id="PS50878">
    <property type="entry name" value="RT_POL"/>
    <property type="match status" value="1"/>
</dbReference>
<organism evidence="3 4">
    <name type="scientific">Clytia hemisphaerica</name>
    <dbReference type="NCBI Taxonomy" id="252671"/>
    <lineage>
        <taxon>Eukaryota</taxon>
        <taxon>Metazoa</taxon>
        <taxon>Cnidaria</taxon>
        <taxon>Hydrozoa</taxon>
        <taxon>Hydroidolina</taxon>
        <taxon>Leptothecata</taxon>
        <taxon>Obeliida</taxon>
        <taxon>Clytiidae</taxon>
        <taxon>Clytia</taxon>
    </lineage>
</organism>
<evidence type="ECO:0000313" key="4">
    <source>
        <dbReference type="Proteomes" id="UP000594262"/>
    </source>
</evidence>
<dbReference type="PANTHER" id="PTHR19446">
    <property type="entry name" value="REVERSE TRANSCRIPTASES"/>
    <property type="match status" value="1"/>
</dbReference>
<feature type="compositionally biased region" description="Low complexity" evidence="1">
    <location>
        <begin position="1"/>
        <end position="20"/>
    </location>
</feature>
<dbReference type="EnsemblMetazoa" id="CLYHEMT007695.1">
    <property type="protein sequence ID" value="CLYHEMP007695.1"/>
    <property type="gene ID" value="CLYHEMG007695"/>
</dbReference>
<dbReference type="SUPFAM" id="SSF56672">
    <property type="entry name" value="DNA/RNA polymerases"/>
    <property type="match status" value="1"/>
</dbReference>
<accession>A0A7M5VBJ8</accession>